<reference evidence="1 2" key="1">
    <citation type="submission" date="2021-06" db="EMBL/GenBank/DDBJ databases">
        <authorList>
            <person name="Palmer J.M."/>
        </authorList>
    </citation>
    <scope>NUCLEOTIDE SEQUENCE [LARGE SCALE GENOMIC DNA]</scope>
    <source>
        <strain evidence="1 2">MEX-2019</strain>
        <tissue evidence="1">Muscle</tissue>
    </source>
</reference>
<keyword evidence="2" id="KW-1185">Reference proteome</keyword>
<accession>A0AAV9RUE4</accession>
<proteinExistence type="predicted"/>
<evidence type="ECO:0000313" key="2">
    <source>
        <dbReference type="Proteomes" id="UP001311232"/>
    </source>
</evidence>
<evidence type="ECO:0000313" key="1">
    <source>
        <dbReference type="EMBL" id="KAK5612621.1"/>
    </source>
</evidence>
<dbReference type="AlphaFoldDB" id="A0AAV9RUE4"/>
<dbReference type="Proteomes" id="UP001311232">
    <property type="component" value="Unassembled WGS sequence"/>
</dbReference>
<name>A0AAV9RUE4_9TELE</name>
<dbReference type="EMBL" id="JAHHUM010001354">
    <property type="protein sequence ID" value="KAK5612621.1"/>
    <property type="molecule type" value="Genomic_DNA"/>
</dbReference>
<organism evidence="1 2">
    <name type="scientific">Crenichthys baileyi</name>
    <name type="common">White River springfish</name>
    <dbReference type="NCBI Taxonomy" id="28760"/>
    <lineage>
        <taxon>Eukaryota</taxon>
        <taxon>Metazoa</taxon>
        <taxon>Chordata</taxon>
        <taxon>Craniata</taxon>
        <taxon>Vertebrata</taxon>
        <taxon>Euteleostomi</taxon>
        <taxon>Actinopterygii</taxon>
        <taxon>Neopterygii</taxon>
        <taxon>Teleostei</taxon>
        <taxon>Neoteleostei</taxon>
        <taxon>Acanthomorphata</taxon>
        <taxon>Ovalentaria</taxon>
        <taxon>Atherinomorphae</taxon>
        <taxon>Cyprinodontiformes</taxon>
        <taxon>Goodeidae</taxon>
        <taxon>Crenichthys</taxon>
    </lineage>
</organism>
<comment type="caution">
    <text evidence="1">The sequence shown here is derived from an EMBL/GenBank/DDBJ whole genome shotgun (WGS) entry which is preliminary data.</text>
</comment>
<protein>
    <submittedName>
        <fullName evidence="1">Uncharacterized protein</fullName>
    </submittedName>
</protein>
<sequence length="116" mass="13529">MMIPTDPEAASMWPLTRAWTENLQLLDCCFQIWIKDWCGLQESASRIHSDVSLCSDGLNVAPGTLPSRDNQNQHLLQMVIEAQNRYLGSDSQRRWRFTWSKEENFYMFIKSVECVI</sequence>
<gene>
    <name evidence="1" type="ORF">CRENBAI_010454</name>
</gene>